<sequence length="307" mass="35555">MKNIKITSLLLIAISLQACNQKKAVSQQQASESEPKINLSEQFGDYWYQGKAELTSYDLTQVRYGQKREGHAVLVFVTEDFSKEKQVKLDNPQANPEDAEKVMKLNFTKKFKTGIYPYSMMSSIFNPVYPENDLHAVKITTSVQEWCGHVFMQFNKGTNNYDAMIRSYFESEGDQNFSLPKAWSEDELWNLLRLDPSAIPSGNMKMIPSTMYLRLKHKQTAAYKASIEKDIQGENSSLIIKYPDLKRKVKINYQNSSPYKINSWEETYPENGEMMTTTGTLKKRIMLDYWNRNSVTDSTYREVLELN</sequence>
<dbReference type="AlphaFoldDB" id="A0A937AL36"/>
<protein>
    <recommendedName>
        <fullName evidence="3">Septum formation inhibitor Maf</fullName>
    </recommendedName>
</protein>
<evidence type="ECO:0000313" key="2">
    <source>
        <dbReference type="Proteomes" id="UP000642920"/>
    </source>
</evidence>
<accession>A0A937AL36</accession>
<dbReference type="PROSITE" id="PS51257">
    <property type="entry name" value="PROKAR_LIPOPROTEIN"/>
    <property type="match status" value="1"/>
</dbReference>
<evidence type="ECO:0000313" key="1">
    <source>
        <dbReference type="EMBL" id="MBL0764682.1"/>
    </source>
</evidence>
<evidence type="ECO:0008006" key="3">
    <source>
        <dbReference type="Google" id="ProtNLM"/>
    </source>
</evidence>
<organism evidence="1 2">
    <name type="scientific">Marivirga atlantica</name>
    <dbReference type="NCBI Taxonomy" id="1548457"/>
    <lineage>
        <taxon>Bacteria</taxon>
        <taxon>Pseudomonadati</taxon>
        <taxon>Bacteroidota</taxon>
        <taxon>Cytophagia</taxon>
        <taxon>Cytophagales</taxon>
        <taxon>Marivirgaceae</taxon>
        <taxon>Marivirga</taxon>
    </lineage>
</organism>
<dbReference type="RefSeq" id="WP_201918476.1">
    <property type="nucleotide sequence ID" value="NZ_JAERQG010000001.1"/>
</dbReference>
<name>A0A937AL36_9BACT</name>
<reference evidence="1" key="1">
    <citation type="submission" date="2021-01" db="EMBL/GenBank/DDBJ databases">
        <title>Marivirga sp. nov., isolated from intertidal surface sediments.</title>
        <authorList>
            <person name="Zhang M."/>
        </authorList>
    </citation>
    <scope>NUCLEOTIDE SEQUENCE</scope>
    <source>
        <strain evidence="1">SM1354</strain>
    </source>
</reference>
<proteinExistence type="predicted"/>
<keyword evidence="2" id="KW-1185">Reference proteome</keyword>
<comment type="caution">
    <text evidence="1">The sequence shown here is derived from an EMBL/GenBank/DDBJ whole genome shotgun (WGS) entry which is preliminary data.</text>
</comment>
<dbReference type="Proteomes" id="UP000642920">
    <property type="component" value="Unassembled WGS sequence"/>
</dbReference>
<dbReference type="EMBL" id="JAERQG010000001">
    <property type="protein sequence ID" value="MBL0764682.1"/>
    <property type="molecule type" value="Genomic_DNA"/>
</dbReference>
<gene>
    <name evidence="1" type="ORF">JKP34_05425</name>
</gene>